<evidence type="ECO:0000313" key="2">
    <source>
        <dbReference type="EMBL" id="MDK9866683.1"/>
    </source>
</evidence>
<reference evidence="2" key="1">
    <citation type="journal article" date="2023" name="Int. J. Mol. Sci.">
        <title>Antibiotic Resistance/Susceptibility Profiles of Staphylococcus equorum Strains from Cheese, and Genome Analysis for Antibiotic Resistance Genes.</title>
        <authorList>
            <person name="Vazquez L."/>
            <person name="Srednik M.E."/>
            <person name="Rodriguez J."/>
            <person name="Florez A.B."/>
            <person name="Mayo B."/>
        </authorList>
    </citation>
    <scope>NUCLEOTIDE SEQUENCE</scope>
    <source>
        <strain evidence="2">5A3I</strain>
    </source>
</reference>
<feature type="coiled-coil region" evidence="1">
    <location>
        <begin position="354"/>
        <end position="381"/>
    </location>
</feature>
<proteinExistence type="predicted"/>
<dbReference type="Proteomes" id="UP001174037">
    <property type="component" value="Unassembled WGS sequence"/>
</dbReference>
<protein>
    <submittedName>
        <fullName evidence="2">Abi family protein</fullName>
    </submittedName>
</protein>
<comment type="caution">
    <text evidence="2">The sequence shown here is derived from an EMBL/GenBank/DDBJ whole genome shotgun (WGS) entry which is preliminary data.</text>
</comment>
<evidence type="ECO:0000256" key="1">
    <source>
        <dbReference type="SAM" id="Coils"/>
    </source>
</evidence>
<sequence>MEKEYTTLRNRLDKLRDRGMTLPTDKSKERNVVKKYNYYNLINGYKEPFLEVRGNYPSHANIKEDYFIVGTSPSHLEALMKFDEKIRNIFLQRILRIEEKLKDVIVQSFYEYHTNNGKKKSVLHVLHRESEYLKRSYYNLNEKKTFPILEKSQYRYTVFSNVKVNATMKHKPKSFIIKKSETYDKLIARVYGDIGRQRRKSKYISSYLDKHTYLPMWVLTNILTLGQIGKLYDIQKEDIQNKVITKLKLEETNVNIEISVINLSRVLNILTIFRNLCAHNERMYCEKISIPIDDDFMKYLDKFPQATEVKNKKGTSLYLTKTKAHKLRQYREGLYTLMFCVSLFLNDRELKSFKSEIRTELKELKMKLSAFENDKNNYSNKPYENILNLMGLNFDWYSLLKK</sequence>
<accession>A0AAW7AKQ7</accession>
<keyword evidence="1" id="KW-0175">Coiled coil</keyword>
<evidence type="ECO:0000313" key="3">
    <source>
        <dbReference type="Proteomes" id="UP001174037"/>
    </source>
</evidence>
<reference evidence="2" key="2">
    <citation type="submission" date="2023-03" db="EMBL/GenBank/DDBJ databases">
        <authorList>
            <person name="Vazquez L."/>
            <person name="Rodriguez J."/>
            <person name="Mayo B."/>
            <person name="Florez A.B."/>
        </authorList>
    </citation>
    <scope>NUCLEOTIDE SEQUENCE</scope>
    <source>
        <strain evidence="2">5A3I</strain>
    </source>
</reference>
<dbReference type="EMBL" id="JARGCK010000011">
    <property type="protein sequence ID" value="MDK9866683.1"/>
    <property type="molecule type" value="Genomic_DNA"/>
</dbReference>
<dbReference type="RefSeq" id="WP_285324240.1">
    <property type="nucleotide sequence ID" value="NZ_JARGCK010000011.1"/>
</dbReference>
<dbReference type="AlphaFoldDB" id="A0AAW7AKQ7"/>
<organism evidence="2 3">
    <name type="scientific">Staphylococcus equorum</name>
    <dbReference type="NCBI Taxonomy" id="246432"/>
    <lineage>
        <taxon>Bacteria</taxon>
        <taxon>Bacillati</taxon>
        <taxon>Bacillota</taxon>
        <taxon>Bacilli</taxon>
        <taxon>Bacillales</taxon>
        <taxon>Staphylococcaceae</taxon>
        <taxon>Staphylococcus</taxon>
    </lineage>
</organism>
<gene>
    <name evidence="2" type="ORF">P1A27_12090</name>
</gene>
<dbReference type="InterPro" id="IPR011664">
    <property type="entry name" value="Abi_system_AbiD/AbiF-like"/>
</dbReference>
<dbReference type="Pfam" id="PF07751">
    <property type="entry name" value="Abi_2"/>
    <property type="match status" value="1"/>
</dbReference>
<name>A0AAW7AKQ7_9STAP</name>